<name>A0A4D9ERA4_9SAUR</name>
<proteinExistence type="predicted"/>
<evidence type="ECO:0000313" key="1">
    <source>
        <dbReference type="EMBL" id="TFK12926.1"/>
    </source>
</evidence>
<protein>
    <submittedName>
        <fullName evidence="1">Neurexin-3-like</fullName>
    </submittedName>
</protein>
<comment type="caution">
    <text evidence="1">The sequence shown here is derived from an EMBL/GenBank/DDBJ whole genome shotgun (WGS) entry which is preliminary data.</text>
</comment>
<dbReference type="AlphaFoldDB" id="A0A4D9ERA4"/>
<dbReference type="EMBL" id="QXTE01000018">
    <property type="protein sequence ID" value="TFK12926.1"/>
    <property type="molecule type" value="Genomic_DNA"/>
</dbReference>
<dbReference type="Proteomes" id="UP000297703">
    <property type="component" value="Unassembled WGS sequence"/>
</dbReference>
<accession>A0A4D9ERA4</accession>
<gene>
    <name evidence="1" type="ORF">DR999_PMT03755</name>
</gene>
<evidence type="ECO:0000313" key="2">
    <source>
        <dbReference type="Proteomes" id="UP000297703"/>
    </source>
</evidence>
<sequence length="169" mass="19262">MAQEMEKIVRNQQIAIPNQRLRMLLDEAECAHPLPGVSKAERNLEEEEIATYVVENCLQYFRNGYSGKDIAILCSTTKEKDKYRHVLQPKMENEMKNFKLDADFTTADDVLGQGIVLDSIRRFSGLERSIVFGINPVPTQEEILNNLLLCVVELINEIVFNCSLINITS</sequence>
<organism evidence="1 2">
    <name type="scientific">Platysternon megacephalum</name>
    <name type="common">big-headed turtle</name>
    <dbReference type="NCBI Taxonomy" id="55544"/>
    <lineage>
        <taxon>Eukaryota</taxon>
        <taxon>Metazoa</taxon>
        <taxon>Chordata</taxon>
        <taxon>Craniata</taxon>
        <taxon>Vertebrata</taxon>
        <taxon>Euteleostomi</taxon>
        <taxon>Archelosauria</taxon>
        <taxon>Testudinata</taxon>
        <taxon>Testudines</taxon>
        <taxon>Cryptodira</taxon>
        <taxon>Durocryptodira</taxon>
        <taxon>Testudinoidea</taxon>
        <taxon>Platysternidae</taxon>
        <taxon>Platysternon</taxon>
    </lineage>
</organism>
<reference evidence="1 2" key="2">
    <citation type="submission" date="2019-04" db="EMBL/GenBank/DDBJ databases">
        <title>The genome sequence of big-headed turtle.</title>
        <authorList>
            <person name="Gong S."/>
        </authorList>
    </citation>
    <scope>NUCLEOTIDE SEQUENCE [LARGE SCALE GENOMIC DNA]</scope>
    <source>
        <strain evidence="1">DO16091913</strain>
        <tissue evidence="1">Muscle</tissue>
    </source>
</reference>
<reference evidence="1 2" key="1">
    <citation type="submission" date="2019-04" db="EMBL/GenBank/DDBJ databases">
        <title>Draft genome of the big-headed turtle Platysternon megacephalum.</title>
        <authorList>
            <person name="Gong S."/>
        </authorList>
    </citation>
    <scope>NUCLEOTIDE SEQUENCE [LARGE SCALE GENOMIC DNA]</scope>
    <source>
        <strain evidence="1">DO16091913</strain>
        <tissue evidence="1">Muscle</tissue>
    </source>
</reference>
<dbReference type="STRING" id="55544.A0A4D9ERA4"/>
<keyword evidence="2" id="KW-1185">Reference proteome</keyword>
<dbReference type="OrthoDB" id="6052143at2759"/>